<reference evidence="8" key="1">
    <citation type="submission" date="2023-03" db="EMBL/GenBank/DDBJ databases">
        <title>Massive genome expansion in bonnet fungi (Mycena s.s.) driven by repeated elements and novel gene families across ecological guilds.</title>
        <authorList>
            <consortium name="Lawrence Berkeley National Laboratory"/>
            <person name="Harder C.B."/>
            <person name="Miyauchi S."/>
            <person name="Viragh M."/>
            <person name="Kuo A."/>
            <person name="Thoen E."/>
            <person name="Andreopoulos B."/>
            <person name="Lu D."/>
            <person name="Skrede I."/>
            <person name="Drula E."/>
            <person name="Henrissat B."/>
            <person name="Morin E."/>
            <person name="Kohler A."/>
            <person name="Barry K."/>
            <person name="LaButti K."/>
            <person name="Morin E."/>
            <person name="Salamov A."/>
            <person name="Lipzen A."/>
            <person name="Mereny Z."/>
            <person name="Hegedus B."/>
            <person name="Baldrian P."/>
            <person name="Stursova M."/>
            <person name="Weitz H."/>
            <person name="Taylor A."/>
            <person name="Grigoriev I.V."/>
            <person name="Nagy L.G."/>
            <person name="Martin F."/>
            <person name="Kauserud H."/>
        </authorList>
    </citation>
    <scope>NUCLEOTIDE SEQUENCE</scope>
    <source>
        <strain evidence="8">9284</strain>
    </source>
</reference>
<evidence type="ECO:0000313" key="8">
    <source>
        <dbReference type="EMBL" id="KAJ7638740.1"/>
    </source>
</evidence>
<proteinExistence type="inferred from homology"/>
<dbReference type="PANTHER" id="PTHR14957">
    <property type="entry name" value="UBIQUITIN-LIKE-CONJUGATING ENZYME ATG10"/>
    <property type="match status" value="1"/>
</dbReference>
<dbReference type="GO" id="GO:0000045">
    <property type="term" value="P:autophagosome assembly"/>
    <property type="evidence" value="ECO:0007669"/>
    <property type="project" value="TreeGrafter"/>
</dbReference>
<dbReference type="GO" id="GO:0000422">
    <property type="term" value="P:autophagy of mitochondrion"/>
    <property type="evidence" value="ECO:0007669"/>
    <property type="project" value="TreeGrafter"/>
</dbReference>
<dbReference type="AlphaFoldDB" id="A0AAD7C6C3"/>
<dbReference type="GO" id="GO:0061651">
    <property type="term" value="F:Atg12 conjugating enzyme activity"/>
    <property type="evidence" value="ECO:0007669"/>
    <property type="project" value="TreeGrafter"/>
</dbReference>
<keyword evidence="9" id="KW-1185">Reference proteome</keyword>
<protein>
    <recommendedName>
        <fullName evidence="2">Ubiquitin-like-conjugating enzyme ATG10</fullName>
    </recommendedName>
    <alternativeName>
        <fullName evidence="7">Autophagy-related protein 10</fullName>
    </alternativeName>
</protein>
<keyword evidence="6" id="KW-0072">Autophagy</keyword>
<evidence type="ECO:0000256" key="1">
    <source>
        <dbReference type="ARBA" id="ARBA00005696"/>
    </source>
</evidence>
<evidence type="ECO:0000256" key="4">
    <source>
        <dbReference type="ARBA" id="ARBA00022786"/>
    </source>
</evidence>
<organism evidence="8 9">
    <name type="scientific">Roridomyces roridus</name>
    <dbReference type="NCBI Taxonomy" id="1738132"/>
    <lineage>
        <taxon>Eukaryota</taxon>
        <taxon>Fungi</taxon>
        <taxon>Dikarya</taxon>
        <taxon>Basidiomycota</taxon>
        <taxon>Agaricomycotina</taxon>
        <taxon>Agaricomycetes</taxon>
        <taxon>Agaricomycetidae</taxon>
        <taxon>Agaricales</taxon>
        <taxon>Marasmiineae</taxon>
        <taxon>Mycenaceae</taxon>
        <taxon>Roridomyces</taxon>
    </lineage>
</organism>
<dbReference type="Pfam" id="PF03987">
    <property type="entry name" value="Autophagy_act_C"/>
    <property type="match status" value="1"/>
</dbReference>
<gene>
    <name evidence="8" type="ORF">FB45DRAFT_903703</name>
</gene>
<evidence type="ECO:0000256" key="3">
    <source>
        <dbReference type="ARBA" id="ARBA00022679"/>
    </source>
</evidence>
<dbReference type="PANTHER" id="PTHR14957:SF1">
    <property type="entry name" value="UBIQUITIN-LIKE-CONJUGATING ENZYME ATG10"/>
    <property type="match status" value="1"/>
</dbReference>
<evidence type="ECO:0000313" key="9">
    <source>
        <dbReference type="Proteomes" id="UP001221142"/>
    </source>
</evidence>
<sequence>MMDRSRFRAEADAYIDAHPDQRWEWREHPSGLGYMAREVEHIRREQLTAPETLTCKQYVCYSATFQVPTFYFTLHDASGSPLAVTDLVGTTLFSRNAFEGTQQTSFAVSQPDSAFPLLSQGDHPTLGTPCWYFHPCQTAAAVDEIMKALGHGEQGLGLWVEKWFVVLGSVVNT</sequence>
<evidence type="ECO:0000256" key="2">
    <source>
        <dbReference type="ARBA" id="ARBA00021099"/>
    </source>
</evidence>
<keyword evidence="5" id="KW-0653">Protein transport</keyword>
<keyword evidence="3" id="KW-0808">Transferase</keyword>
<keyword evidence="5" id="KW-0813">Transport</keyword>
<accession>A0AAD7C6C3</accession>
<dbReference type="GO" id="GO:0005829">
    <property type="term" value="C:cytosol"/>
    <property type="evidence" value="ECO:0007669"/>
    <property type="project" value="TreeGrafter"/>
</dbReference>
<comment type="similarity">
    <text evidence="1">Belongs to the ATG10 family.</text>
</comment>
<comment type="caution">
    <text evidence="8">The sequence shown here is derived from an EMBL/GenBank/DDBJ whole genome shotgun (WGS) entry which is preliminary data.</text>
</comment>
<evidence type="ECO:0000256" key="6">
    <source>
        <dbReference type="ARBA" id="ARBA00023006"/>
    </source>
</evidence>
<evidence type="ECO:0000256" key="5">
    <source>
        <dbReference type="ARBA" id="ARBA00022927"/>
    </source>
</evidence>
<dbReference type="Gene3D" id="3.30.1460.50">
    <property type="match status" value="1"/>
</dbReference>
<dbReference type="EMBL" id="JARKIF010000005">
    <property type="protein sequence ID" value="KAJ7638740.1"/>
    <property type="molecule type" value="Genomic_DNA"/>
</dbReference>
<dbReference type="GO" id="GO:0032446">
    <property type="term" value="P:protein modification by small protein conjugation"/>
    <property type="evidence" value="ECO:0007669"/>
    <property type="project" value="TreeGrafter"/>
</dbReference>
<dbReference type="InterPro" id="IPR007135">
    <property type="entry name" value="Atg3/Atg10"/>
</dbReference>
<name>A0AAD7C6C3_9AGAR</name>
<keyword evidence="4" id="KW-0833">Ubl conjugation pathway</keyword>
<dbReference type="Proteomes" id="UP001221142">
    <property type="component" value="Unassembled WGS sequence"/>
</dbReference>
<dbReference type="GO" id="GO:0015031">
    <property type="term" value="P:protein transport"/>
    <property type="evidence" value="ECO:0007669"/>
    <property type="project" value="UniProtKB-KW"/>
</dbReference>
<evidence type="ECO:0000256" key="7">
    <source>
        <dbReference type="ARBA" id="ARBA00029833"/>
    </source>
</evidence>